<keyword evidence="3" id="KW-0812">Transmembrane</keyword>
<dbReference type="GO" id="GO:0016125">
    <property type="term" value="P:sterol metabolic process"/>
    <property type="evidence" value="ECO:0007669"/>
    <property type="project" value="TreeGrafter"/>
</dbReference>
<keyword evidence="5" id="KW-1185">Reference proteome</keyword>
<keyword evidence="3" id="KW-0472">Membrane</keyword>
<proteinExistence type="predicted"/>
<keyword evidence="3" id="KW-1133">Transmembrane helix</keyword>
<dbReference type="GO" id="GO:0016705">
    <property type="term" value="F:oxidoreductase activity, acting on paired donors, with incorporation or reduction of molecular oxygen"/>
    <property type="evidence" value="ECO:0007669"/>
    <property type="project" value="InterPro"/>
</dbReference>
<dbReference type="Proteomes" id="UP001179952">
    <property type="component" value="Unassembled WGS sequence"/>
</dbReference>
<gene>
    <name evidence="4" type="ORF">QJS04_geneDACA005840</name>
</gene>
<dbReference type="GO" id="GO:0020037">
    <property type="term" value="F:heme binding"/>
    <property type="evidence" value="ECO:0007669"/>
    <property type="project" value="InterPro"/>
</dbReference>
<dbReference type="EMBL" id="JAUJYN010000005">
    <property type="protein sequence ID" value="KAK1270611.1"/>
    <property type="molecule type" value="Genomic_DNA"/>
</dbReference>
<feature type="transmembrane region" description="Helical" evidence="3">
    <location>
        <begin position="12"/>
        <end position="32"/>
    </location>
</feature>
<accession>A0AAV9B2E7</accession>
<reference evidence="4" key="1">
    <citation type="journal article" date="2023" name="Nat. Commun.">
        <title>Diploid and tetraploid genomes of Acorus and the evolution of monocots.</title>
        <authorList>
            <person name="Ma L."/>
            <person name="Liu K.W."/>
            <person name="Li Z."/>
            <person name="Hsiao Y.Y."/>
            <person name="Qi Y."/>
            <person name="Fu T."/>
            <person name="Tang G.D."/>
            <person name="Zhang D."/>
            <person name="Sun W.H."/>
            <person name="Liu D.K."/>
            <person name="Li Y."/>
            <person name="Chen G.Z."/>
            <person name="Liu X.D."/>
            <person name="Liao X.Y."/>
            <person name="Jiang Y.T."/>
            <person name="Yu X."/>
            <person name="Hao Y."/>
            <person name="Huang J."/>
            <person name="Zhao X.W."/>
            <person name="Ke S."/>
            <person name="Chen Y.Y."/>
            <person name="Wu W.L."/>
            <person name="Hsu J.L."/>
            <person name="Lin Y.F."/>
            <person name="Huang M.D."/>
            <person name="Li C.Y."/>
            <person name="Huang L."/>
            <person name="Wang Z.W."/>
            <person name="Zhao X."/>
            <person name="Zhong W.Y."/>
            <person name="Peng D.H."/>
            <person name="Ahmad S."/>
            <person name="Lan S."/>
            <person name="Zhang J.S."/>
            <person name="Tsai W.C."/>
            <person name="Van de Peer Y."/>
            <person name="Liu Z.J."/>
        </authorList>
    </citation>
    <scope>NUCLEOTIDE SEQUENCE</scope>
    <source>
        <strain evidence="4">SCP</strain>
    </source>
</reference>
<dbReference type="SUPFAM" id="SSF48264">
    <property type="entry name" value="Cytochrome P450"/>
    <property type="match status" value="1"/>
</dbReference>
<reference evidence="4" key="2">
    <citation type="submission" date="2023-06" db="EMBL/GenBank/DDBJ databases">
        <authorList>
            <person name="Ma L."/>
            <person name="Liu K.-W."/>
            <person name="Li Z."/>
            <person name="Hsiao Y.-Y."/>
            <person name="Qi Y."/>
            <person name="Fu T."/>
            <person name="Tang G."/>
            <person name="Zhang D."/>
            <person name="Sun W.-H."/>
            <person name="Liu D.-K."/>
            <person name="Li Y."/>
            <person name="Chen G.-Z."/>
            <person name="Liu X.-D."/>
            <person name="Liao X.-Y."/>
            <person name="Jiang Y.-T."/>
            <person name="Yu X."/>
            <person name="Hao Y."/>
            <person name="Huang J."/>
            <person name="Zhao X.-W."/>
            <person name="Ke S."/>
            <person name="Chen Y.-Y."/>
            <person name="Wu W.-L."/>
            <person name="Hsu J.-L."/>
            <person name="Lin Y.-F."/>
            <person name="Huang M.-D."/>
            <person name="Li C.-Y."/>
            <person name="Huang L."/>
            <person name="Wang Z.-W."/>
            <person name="Zhao X."/>
            <person name="Zhong W.-Y."/>
            <person name="Peng D.-H."/>
            <person name="Ahmad S."/>
            <person name="Lan S."/>
            <person name="Zhang J.-S."/>
            <person name="Tsai W.-C."/>
            <person name="Van De Peer Y."/>
            <person name="Liu Z.-J."/>
        </authorList>
    </citation>
    <scope>NUCLEOTIDE SEQUENCE</scope>
    <source>
        <strain evidence="4">SCP</strain>
        <tissue evidence="4">Leaves</tissue>
    </source>
</reference>
<dbReference type="AlphaFoldDB" id="A0AAV9B2E7"/>
<dbReference type="InterPro" id="IPR036396">
    <property type="entry name" value="Cyt_P450_sf"/>
</dbReference>
<dbReference type="Gene3D" id="1.10.630.10">
    <property type="entry name" value="Cytochrome P450"/>
    <property type="match status" value="1"/>
</dbReference>
<evidence type="ECO:0008006" key="6">
    <source>
        <dbReference type="Google" id="ProtNLM"/>
    </source>
</evidence>
<keyword evidence="1" id="KW-0479">Metal-binding</keyword>
<evidence type="ECO:0000313" key="4">
    <source>
        <dbReference type="EMBL" id="KAK1270611.1"/>
    </source>
</evidence>
<evidence type="ECO:0000256" key="1">
    <source>
        <dbReference type="ARBA" id="ARBA00022723"/>
    </source>
</evidence>
<organism evidence="4 5">
    <name type="scientific">Acorus gramineus</name>
    <name type="common">Dwarf sweet flag</name>
    <dbReference type="NCBI Taxonomy" id="55184"/>
    <lineage>
        <taxon>Eukaryota</taxon>
        <taxon>Viridiplantae</taxon>
        <taxon>Streptophyta</taxon>
        <taxon>Embryophyta</taxon>
        <taxon>Tracheophyta</taxon>
        <taxon>Spermatophyta</taxon>
        <taxon>Magnoliopsida</taxon>
        <taxon>Liliopsida</taxon>
        <taxon>Acoraceae</taxon>
        <taxon>Acorus</taxon>
    </lineage>
</organism>
<dbReference type="GO" id="GO:0005506">
    <property type="term" value="F:iron ion binding"/>
    <property type="evidence" value="ECO:0007669"/>
    <property type="project" value="InterPro"/>
</dbReference>
<comment type="caution">
    <text evidence="4">The sequence shown here is derived from an EMBL/GenBank/DDBJ whole genome shotgun (WGS) entry which is preliminary data.</text>
</comment>
<name>A0AAV9B2E7_ACOGR</name>
<dbReference type="GO" id="GO:0004497">
    <property type="term" value="F:monooxygenase activity"/>
    <property type="evidence" value="ECO:0007669"/>
    <property type="project" value="InterPro"/>
</dbReference>
<evidence type="ECO:0000256" key="2">
    <source>
        <dbReference type="ARBA" id="ARBA00023004"/>
    </source>
</evidence>
<protein>
    <recommendedName>
        <fullName evidence="6">Cytochrome P450</fullName>
    </recommendedName>
</protein>
<evidence type="ECO:0000313" key="5">
    <source>
        <dbReference type="Proteomes" id="UP001179952"/>
    </source>
</evidence>
<keyword evidence="2" id="KW-0408">Iron</keyword>
<sequence length="162" mass="18234">MFEAPQDLILPSLVLPIVTLITIILLINFRLLRRNYEGKNIPPGSFGLPFIGETLSFVKAQKADRGSQWIEKRVSRYGPIFKTKLMGSPTVIVAGQAGHKYVFTADGNHLSSKQPPSIVKISGKNNIFELTGSRYQVSINPIFRAIFYVIDRLTMFYDICKI</sequence>
<dbReference type="PANTHER" id="PTHR24286">
    <property type="entry name" value="CYTOCHROME P450 26"/>
    <property type="match status" value="1"/>
</dbReference>
<evidence type="ECO:0000256" key="3">
    <source>
        <dbReference type="SAM" id="Phobius"/>
    </source>
</evidence>
<dbReference type="PANTHER" id="PTHR24286:SF256">
    <property type="entry name" value="CYTOCHROME P450 FAMILY PROTEIN"/>
    <property type="match status" value="1"/>
</dbReference>